<dbReference type="GO" id="GO:0032259">
    <property type="term" value="P:methylation"/>
    <property type="evidence" value="ECO:0007669"/>
    <property type="project" value="UniProtKB-KW"/>
</dbReference>
<dbReference type="Gene3D" id="3.40.50.150">
    <property type="entry name" value="Vaccinia Virus protein VP39"/>
    <property type="match status" value="1"/>
</dbReference>
<dbReference type="EC" id="2.1.1.37" evidence="1"/>
<gene>
    <name evidence="7" type="ORF">K504DRAFT_400761</name>
</gene>
<keyword evidence="8" id="KW-1185">Reference proteome</keyword>
<feature type="compositionally biased region" description="Low complexity" evidence="6">
    <location>
        <begin position="727"/>
        <end position="736"/>
    </location>
</feature>
<dbReference type="InterPro" id="IPR050390">
    <property type="entry name" value="C5-Methyltransferase"/>
</dbReference>
<accession>A0A6G1KIF4</accession>
<feature type="region of interest" description="Disordered" evidence="6">
    <location>
        <begin position="261"/>
        <end position="282"/>
    </location>
</feature>
<dbReference type="InterPro" id="IPR029063">
    <property type="entry name" value="SAM-dependent_MTases_sf"/>
</dbReference>
<dbReference type="Pfam" id="PF00145">
    <property type="entry name" value="DNA_methylase"/>
    <property type="match status" value="2"/>
</dbReference>
<proteinExistence type="inferred from homology"/>
<evidence type="ECO:0000313" key="8">
    <source>
        <dbReference type="Proteomes" id="UP000799428"/>
    </source>
</evidence>
<protein>
    <recommendedName>
        <fullName evidence="1">DNA (cytosine-5-)-methyltransferase</fullName>
        <ecNumber evidence="1">2.1.1.37</ecNumber>
    </recommendedName>
</protein>
<feature type="compositionally biased region" description="Basic and acidic residues" evidence="6">
    <location>
        <begin position="698"/>
        <end position="707"/>
    </location>
</feature>
<dbReference type="PANTHER" id="PTHR10629:SF52">
    <property type="entry name" value="DNA (CYTOSINE-5)-METHYLTRANSFERASE 1"/>
    <property type="match status" value="1"/>
</dbReference>
<dbReference type="PROSITE" id="PS51679">
    <property type="entry name" value="SAM_MT_C5"/>
    <property type="match status" value="1"/>
</dbReference>
<feature type="region of interest" description="Disordered" evidence="6">
    <location>
        <begin position="58"/>
        <end position="78"/>
    </location>
</feature>
<dbReference type="Proteomes" id="UP000799428">
    <property type="component" value="Unassembled WGS sequence"/>
</dbReference>
<reference evidence="7" key="1">
    <citation type="journal article" date="2020" name="Stud. Mycol.">
        <title>101 Dothideomycetes genomes: a test case for predicting lifestyles and emergence of pathogens.</title>
        <authorList>
            <person name="Haridas S."/>
            <person name="Albert R."/>
            <person name="Binder M."/>
            <person name="Bloem J."/>
            <person name="Labutti K."/>
            <person name="Salamov A."/>
            <person name="Andreopoulos B."/>
            <person name="Baker S."/>
            <person name="Barry K."/>
            <person name="Bills G."/>
            <person name="Bluhm B."/>
            <person name="Cannon C."/>
            <person name="Castanera R."/>
            <person name="Culley D."/>
            <person name="Daum C."/>
            <person name="Ezra D."/>
            <person name="Gonzalez J."/>
            <person name="Henrissat B."/>
            <person name="Kuo A."/>
            <person name="Liang C."/>
            <person name="Lipzen A."/>
            <person name="Lutzoni F."/>
            <person name="Magnuson J."/>
            <person name="Mondo S."/>
            <person name="Nolan M."/>
            <person name="Ohm R."/>
            <person name="Pangilinan J."/>
            <person name="Park H.-J."/>
            <person name="Ramirez L."/>
            <person name="Alfaro M."/>
            <person name="Sun H."/>
            <person name="Tritt A."/>
            <person name="Yoshinaga Y."/>
            <person name="Zwiers L.-H."/>
            <person name="Turgeon B."/>
            <person name="Goodwin S."/>
            <person name="Spatafora J."/>
            <person name="Crous P."/>
            <person name="Grigoriev I."/>
        </authorList>
    </citation>
    <scope>NUCLEOTIDE SEQUENCE</scope>
    <source>
        <strain evidence="7">CBS 279.74</strain>
    </source>
</reference>
<sequence>MADQRVREILRDFIDECDSGFEAVTDDVQANDCELLNIFDESETSDVEVIEIDDEIPSAPRPTKAFRPSHTHNKDLGSPGLELPYLAKTSVQLNARTCIRVGDTVELEDTAERKEDQLHSSDFLRVKKIVHNLLTDEITLRGYRLRRARYYGQIFNRNLNELVMILPVADDDPRSAFIQGMEEVSVEDVTGTRDCVLTSKPFPHGSFRKGPPLMLPRDTTQDEAKQLIFHTGRLVCRYVHVRVMEPTGKSYKGEVRGLYARESDSDTSPAPPGEGSSSQTPICLDIDDREDLEKGPGFVNKSPKQRTGFPMEAYRYTFGDVYCGAGGASQGALQAGLVVIFGIDNDHAAIQAYAFNHTKAEPCILNAHDFVFADLPKVFLSVDILHLSPPCKFWSSAHTREGKNDQANYETIYTVGPILAKVKPRIVTLEQTYGLMTNKQHSRNFRLLLNDIYNAGYNVRYKIQDLSEFGLPQRRKRLLIIGARRAAKDNMWCGTPIPPFPKPTHGPAGSGLKRYVSVADALKPLERVHPRDLLNDKYHQPDSMDILSQAPYNPDNTFLKGCITTSGGENYHYSGRRRYTVRELSLLQGFKYGYHFTGSPNKANEQNGNAFPPIMAEAMYRSCAQTLEAFDNGLIDTETHLDDLEYLLAPSRTSASAQANTREPRYRYLNRSANSNVAPSGSGTPSKKPALFSNNSDIEPRPQVEKEKKKKRKRKISFFDLTDSSDGDSAGSSPGAKNNNALTEEEKRAIAEQNGDVIELD</sequence>
<evidence type="ECO:0000256" key="4">
    <source>
        <dbReference type="ARBA" id="ARBA00022691"/>
    </source>
</evidence>
<name>A0A6G1KIF4_9PLEO</name>
<evidence type="ECO:0000256" key="5">
    <source>
        <dbReference type="PROSITE-ProRule" id="PRU01016"/>
    </source>
</evidence>
<comment type="similarity">
    <text evidence="5">Belongs to the class I-like SAM-binding methyltransferase superfamily. C5-methyltransferase family.</text>
</comment>
<dbReference type="GO" id="GO:0003886">
    <property type="term" value="F:DNA (cytosine-5-)-methyltransferase activity"/>
    <property type="evidence" value="ECO:0007669"/>
    <property type="project" value="UniProtKB-EC"/>
</dbReference>
<feature type="active site" evidence="5">
    <location>
        <position position="391"/>
    </location>
</feature>
<dbReference type="GO" id="GO:0003677">
    <property type="term" value="F:DNA binding"/>
    <property type="evidence" value="ECO:0007669"/>
    <property type="project" value="TreeGrafter"/>
</dbReference>
<keyword evidence="2 5" id="KW-0489">Methyltransferase</keyword>
<dbReference type="OrthoDB" id="414133at2759"/>
<evidence type="ECO:0000256" key="6">
    <source>
        <dbReference type="SAM" id="MobiDB-lite"/>
    </source>
</evidence>
<dbReference type="SUPFAM" id="SSF53335">
    <property type="entry name" value="S-adenosyl-L-methionine-dependent methyltransferases"/>
    <property type="match status" value="1"/>
</dbReference>
<dbReference type="GO" id="GO:0044027">
    <property type="term" value="P:negative regulation of gene expression via chromosomal CpG island methylation"/>
    <property type="evidence" value="ECO:0007669"/>
    <property type="project" value="TreeGrafter"/>
</dbReference>
<keyword evidence="4 5" id="KW-0949">S-adenosyl-L-methionine</keyword>
<dbReference type="Gene3D" id="3.90.120.10">
    <property type="entry name" value="DNA Methylase, subunit A, domain 2"/>
    <property type="match status" value="1"/>
</dbReference>
<feature type="compositionally biased region" description="Polar residues" evidence="6">
    <location>
        <begin position="672"/>
        <end position="685"/>
    </location>
</feature>
<dbReference type="AlphaFoldDB" id="A0A6G1KIF4"/>
<evidence type="ECO:0000256" key="1">
    <source>
        <dbReference type="ARBA" id="ARBA00011975"/>
    </source>
</evidence>
<evidence type="ECO:0000313" key="7">
    <source>
        <dbReference type="EMBL" id="KAF2712181.1"/>
    </source>
</evidence>
<feature type="region of interest" description="Disordered" evidence="6">
    <location>
        <begin position="672"/>
        <end position="761"/>
    </location>
</feature>
<dbReference type="PRINTS" id="PR00105">
    <property type="entry name" value="C5METTRFRASE"/>
</dbReference>
<organism evidence="7 8">
    <name type="scientific">Pleomassaria siparia CBS 279.74</name>
    <dbReference type="NCBI Taxonomy" id="1314801"/>
    <lineage>
        <taxon>Eukaryota</taxon>
        <taxon>Fungi</taxon>
        <taxon>Dikarya</taxon>
        <taxon>Ascomycota</taxon>
        <taxon>Pezizomycotina</taxon>
        <taxon>Dothideomycetes</taxon>
        <taxon>Pleosporomycetidae</taxon>
        <taxon>Pleosporales</taxon>
        <taxon>Pleomassariaceae</taxon>
        <taxon>Pleomassaria</taxon>
    </lineage>
</organism>
<evidence type="ECO:0000256" key="3">
    <source>
        <dbReference type="ARBA" id="ARBA00022679"/>
    </source>
</evidence>
<dbReference type="GO" id="GO:0005634">
    <property type="term" value="C:nucleus"/>
    <property type="evidence" value="ECO:0007669"/>
    <property type="project" value="TreeGrafter"/>
</dbReference>
<dbReference type="EMBL" id="MU005766">
    <property type="protein sequence ID" value="KAF2712181.1"/>
    <property type="molecule type" value="Genomic_DNA"/>
</dbReference>
<evidence type="ECO:0000256" key="2">
    <source>
        <dbReference type="ARBA" id="ARBA00022603"/>
    </source>
</evidence>
<keyword evidence="3 5" id="KW-0808">Transferase</keyword>
<dbReference type="PANTHER" id="PTHR10629">
    <property type="entry name" value="CYTOSINE-SPECIFIC METHYLTRANSFERASE"/>
    <property type="match status" value="1"/>
</dbReference>
<dbReference type="InterPro" id="IPR001525">
    <property type="entry name" value="C5_MeTfrase"/>
</dbReference>